<dbReference type="RefSeq" id="WP_161025374.1">
    <property type="nucleotide sequence ID" value="NZ_WWCJ01000006.1"/>
</dbReference>
<feature type="region of interest" description="Disordered" evidence="1">
    <location>
        <begin position="363"/>
        <end position="384"/>
    </location>
</feature>
<feature type="transmembrane region" description="Helical" evidence="2">
    <location>
        <begin position="302"/>
        <end position="321"/>
    </location>
</feature>
<feature type="transmembrane region" description="Helical" evidence="2">
    <location>
        <begin position="162"/>
        <end position="181"/>
    </location>
</feature>
<keyword evidence="2" id="KW-0812">Transmembrane</keyword>
<gene>
    <name evidence="4" type="ORF">GTP41_09675</name>
</gene>
<dbReference type="GO" id="GO:0016020">
    <property type="term" value="C:membrane"/>
    <property type="evidence" value="ECO:0007669"/>
    <property type="project" value="TreeGrafter"/>
</dbReference>
<keyword evidence="5" id="KW-1185">Reference proteome</keyword>
<keyword evidence="4" id="KW-0012">Acyltransferase</keyword>
<feature type="transmembrane region" description="Helical" evidence="2">
    <location>
        <begin position="106"/>
        <end position="126"/>
    </location>
</feature>
<dbReference type="GO" id="GO:0000271">
    <property type="term" value="P:polysaccharide biosynthetic process"/>
    <property type="evidence" value="ECO:0007669"/>
    <property type="project" value="TreeGrafter"/>
</dbReference>
<keyword evidence="2" id="KW-0472">Membrane</keyword>
<feature type="transmembrane region" description="Helical" evidence="2">
    <location>
        <begin position="12"/>
        <end position="34"/>
    </location>
</feature>
<feature type="domain" description="Acyltransferase 3" evidence="3">
    <location>
        <begin position="17"/>
        <end position="349"/>
    </location>
</feature>
<proteinExistence type="predicted"/>
<evidence type="ECO:0000313" key="4">
    <source>
        <dbReference type="EMBL" id="MYN02368.1"/>
    </source>
</evidence>
<dbReference type="InterPro" id="IPR002656">
    <property type="entry name" value="Acyl_transf_3_dom"/>
</dbReference>
<dbReference type="EMBL" id="WWCJ01000006">
    <property type="protein sequence ID" value="MYN02368.1"/>
    <property type="molecule type" value="Genomic_DNA"/>
</dbReference>
<feature type="transmembrane region" description="Helical" evidence="2">
    <location>
        <begin position="67"/>
        <end position="85"/>
    </location>
</feature>
<dbReference type="InterPro" id="IPR050879">
    <property type="entry name" value="Acyltransferase_3"/>
</dbReference>
<evidence type="ECO:0000259" key="3">
    <source>
        <dbReference type="Pfam" id="PF01757"/>
    </source>
</evidence>
<dbReference type="Proteomes" id="UP000448575">
    <property type="component" value="Unassembled WGS sequence"/>
</dbReference>
<feature type="transmembrane region" description="Helical" evidence="2">
    <location>
        <begin position="239"/>
        <end position="257"/>
    </location>
</feature>
<dbReference type="PANTHER" id="PTHR23028">
    <property type="entry name" value="ACETYLTRANSFERASE"/>
    <property type="match status" value="1"/>
</dbReference>
<organism evidence="4 5">
    <name type="scientific">Pseudoduganella guangdongensis</name>
    <dbReference type="NCBI Taxonomy" id="2692179"/>
    <lineage>
        <taxon>Bacteria</taxon>
        <taxon>Pseudomonadati</taxon>
        <taxon>Pseudomonadota</taxon>
        <taxon>Betaproteobacteria</taxon>
        <taxon>Burkholderiales</taxon>
        <taxon>Oxalobacteraceae</taxon>
        <taxon>Telluria group</taxon>
        <taxon>Pseudoduganella</taxon>
    </lineage>
</organism>
<feature type="transmembrane region" description="Helical" evidence="2">
    <location>
        <begin position="263"/>
        <end position="281"/>
    </location>
</feature>
<name>A0A6N9HFK6_9BURK</name>
<keyword evidence="4" id="KW-0808">Transferase</keyword>
<keyword evidence="2" id="KW-1133">Transmembrane helix</keyword>
<dbReference type="GO" id="GO:0016747">
    <property type="term" value="F:acyltransferase activity, transferring groups other than amino-acyl groups"/>
    <property type="evidence" value="ECO:0007669"/>
    <property type="project" value="InterPro"/>
</dbReference>
<dbReference type="Pfam" id="PF01757">
    <property type="entry name" value="Acyl_transf_3"/>
    <property type="match status" value="1"/>
</dbReference>
<evidence type="ECO:0000256" key="1">
    <source>
        <dbReference type="SAM" id="MobiDB-lite"/>
    </source>
</evidence>
<sequence>MSKEVRAPQGQANKLLGLEIVRFISAISVLFWHYQHFFFVADKATGFVREQQPFYSLFSLFYDYGNYGVQVFWCISGYIFFWKYRSALADGLVGAKKFFILRFSRLYPLHAATLVLVGVLQMVYFAQQGYYFVYQHNDLQHLLLQLFMASHWGFQQGYSFNGPIWSISVEVLVYLVFFLGLRFIGKSMLLNIAVLLACVAAKWMKIPSPIIDCLAYFYVGGLAAAAAQTLERTKWLRAANWLAFAIVLAGPALAYTGLARHDWFVAAFLLGYLPFVLFLAAREVHLPQRLHVWGEAAGNMTYSSYLVHFPIQLGVAIWCAWQQRPIPVHSNKFFLLFVATTMVAAYFVYRYFELPAQNAVRRRMSTSGRPGDPAGRKADIPPVQ</sequence>
<feature type="transmembrane region" description="Helical" evidence="2">
    <location>
        <begin position="333"/>
        <end position="352"/>
    </location>
</feature>
<feature type="transmembrane region" description="Helical" evidence="2">
    <location>
        <begin position="209"/>
        <end position="227"/>
    </location>
</feature>
<protein>
    <submittedName>
        <fullName evidence="4">Acyltransferase family protein</fullName>
    </submittedName>
</protein>
<evidence type="ECO:0000256" key="2">
    <source>
        <dbReference type="SAM" id="Phobius"/>
    </source>
</evidence>
<reference evidence="4 5" key="1">
    <citation type="submission" date="2019-12" db="EMBL/GenBank/DDBJ databases">
        <title>Novel species isolated from a subtropical stream in China.</title>
        <authorList>
            <person name="Lu H."/>
        </authorList>
    </citation>
    <scope>NUCLEOTIDE SEQUENCE [LARGE SCALE GENOMIC DNA]</scope>
    <source>
        <strain evidence="4 5">DS3</strain>
    </source>
</reference>
<accession>A0A6N9HFK6</accession>
<dbReference type="AlphaFoldDB" id="A0A6N9HFK6"/>
<evidence type="ECO:0000313" key="5">
    <source>
        <dbReference type="Proteomes" id="UP000448575"/>
    </source>
</evidence>
<dbReference type="PANTHER" id="PTHR23028:SF53">
    <property type="entry name" value="ACYL_TRANSF_3 DOMAIN-CONTAINING PROTEIN"/>
    <property type="match status" value="1"/>
</dbReference>
<comment type="caution">
    <text evidence="4">The sequence shown here is derived from an EMBL/GenBank/DDBJ whole genome shotgun (WGS) entry which is preliminary data.</text>
</comment>
<feature type="compositionally biased region" description="Basic and acidic residues" evidence="1">
    <location>
        <begin position="374"/>
        <end position="384"/>
    </location>
</feature>